<reference evidence="1" key="3">
    <citation type="submission" date="2015-02" db="UniProtKB">
        <authorList>
            <consortium name="EnsemblProtists"/>
        </authorList>
    </citation>
    <scope>IDENTIFICATION</scope>
    <source>
        <strain evidence="1">DAOM BR144</strain>
    </source>
</reference>
<dbReference type="Proteomes" id="UP000019132">
    <property type="component" value="Unassembled WGS sequence"/>
</dbReference>
<evidence type="ECO:0000313" key="1">
    <source>
        <dbReference type="EnsemblProtists" id="PYU1_T001539"/>
    </source>
</evidence>
<evidence type="ECO:0000313" key="2">
    <source>
        <dbReference type="Proteomes" id="UP000019132"/>
    </source>
</evidence>
<proteinExistence type="predicted"/>
<dbReference type="VEuPathDB" id="FungiDB:PYU1_G001539"/>
<reference evidence="2" key="2">
    <citation type="submission" date="2010-04" db="EMBL/GenBank/DDBJ databases">
        <authorList>
            <person name="Buell R."/>
            <person name="Hamilton J."/>
            <person name="Hostetler J."/>
        </authorList>
    </citation>
    <scope>NUCLEOTIDE SEQUENCE [LARGE SCALE GENOMIC DNA]</scope>
    <source>
        <strain evidence="2">DAOM:BR144</strain>
    </source>
</reference>
<dbReference type="HOGENOM" id="CLU_094407_0_0_1"/>
<organism evidence="1 2">
    <name type="scientific">Globisporangium ultimum (strain ATCC 200006 / CBS 805.95 / DAOM BR144)</name>
    <name type="common">Pythium ultimum</name>
    <dbReference type="NCBI Taxonomy" id="431595"/>
    <lineage>
        <taxon>Eukaryota</taxon>
        <taxon>Sar</taxon>
        <taxon>Stramenopiles</taxon>
        <taxon>Oomycota</taxon>
        <taxon>Peronosporomycetes</taxon>
        <taxon>Pythiales</taxon>
        <taxon>Pythiaceae</taxon>
        <taxon>Globisporangium</taxon>
    </lineage>
</organism>
<dbReference type="OMA" id="KMAPCTA"/>
<sequence length="258" mass="27526">MTLPTVSIPSESGVTSTSKSELVASLRMPDKMAPCTAAPYATASSGLIDFESSLPLNRLDSMVCTLGIRVEPPTSTNSVISSGFMLASANTFSTVSSQRLKSSSPSDSNLARVTVALKSTPSKSESTSTEADVVVDNMRLADSQAVRKRRMARADVDGSKLRFLRLNSVKRYSTMLLSKSSPPKCVSPPVDLTSKIPFSIDKIDTSKVPPPRSKINTLVFWPLLPAFVSRPYARAAAVGSLIIRLTSRPAMAPASLVD</sequence>
<dbReference type="InParanoid" id="K3W998"/>
<keyword evidence="2" id="KW-1185">Reference proteome</keyword>
<accession>K3W998</accession>
<dbReference type="AlphaFoldDB" id="K3W998"/>
<dbReference type="EMBL" id="GL376626">
    <property type="status" value="NOT_ANNOTATED_CDS"/>
    <property type="molecule type" value="Genomic_DNA"/>
</dbReference>
<name>K3W998_GLOUD</name>
<dbReference type="EnsemblProtists" id="PYU1_T001539">
    <property type="protein sequence ID" value="PYU1_T001539"/>
    <property type="gene ID" value="PYU1_G001539"/>
</dbReference>
<protein>
    <submittedName>
        <fullName evidence="1">Uncharacterized protein</fullName>
    </submittedName>
</protein>
<dbReference type="eggNOG" id="ENOG502S917">
    <property type="taxonomic scope" value="Eukaryota"/>
</dbReference>
<reference evidence="2" key="1">
    <citation type="journal article" date="2010" name="Genome Biol.">
        <title>Genome sequence of the necrotrophic plant pathogen Pythium ultimum reveals original pathogenicity mechanisms and effector repertoire.</title>
        <authorList>
            <person name="Levesque C.A."/>
            <person name="Brouwer H."/>
            <person name="Cano L."/>
            <person name="Hamilton J.P."/>
            <person name="Holt C."/>
            <person name="Huitema E."/>
            <person name="Raffaele S."/>
            <person name="Robideau G.P."/>
            <person name="Thines M."/>
            <person name="Win J."/>
            <person name="Zerillo M.M."/>
            <person name="Beakes G.W."/>
            <person name="Boore J.L."/>
            <person name="Busam D."/>
            <person name="Dumas B."/>
            <person name="Ferriera S."/>
            <person name="Fuerstenberg S.I."/>
            <person name="Gachon C.M."/>
            <person name="Gaulin E."/>
            <person name="Govers F."/>
            <person name="Grenville-Briggs L."/>
            <person name="Horner N."/>
            <person name="Hostetler J."/>
            <person name="Jiang R.H."/>
            <person name="Johnson J."/>
            <person name="Krajaejun T."/>
            <person name="Lin H."/>
            <person name="Meijer H.J."/>
            <person name="Moore B."/>
            <person name="Morris P."/>
            <person name="Phuntmart V."/>
            <person name="Puiu D."/>
            <person name="Shetty J."/>
            <person name="Stajich J.E."/>
            <person name="Tripathy S."/>
            <person name="Wawra S."/>
            <person name="van West P."/>
            <person name="Whitty B.R."/>
            <person name="Coutinho P.M."/>
            <person name="Henrissat B."/>
            <person name="Martin F."/>
            <person name="Thomas P.D."/>
            <person name="Tyler B.M."/>
            <person name="De Vries R.P."/>
            <person name="Kamoun S."/>
            <person name="Yandell M."/>
            <person name="Tisserat N."/>
            <person name="Buell C.R."/>
        </authorList>
    </citation>
    <scope>NUCLEOTIDE SEQUENCE</scope>
    <source>
        <strain evidence="2">DAOM:BR144</strain>
    </source>
</reference>